<dbReference type="RefSeq" id="WP_250874271.1">
    <property type="nucleotide sequence ID" value="NZ_JALXFV010000007.1"/>
</dbReference>
<evidence type="ECO:0000259" key="1">
    <source>
        <dbReference type="Pfam" id="PF01557"/>
    </source>
</evidence>
<accession>A0ABD6AWP5</accession>
<dbReference type="Gene3D" id="3.90.850.10">
    <property type="entry name" value="Fumarylacetoacetase-like, C-terminal domain"/>
    <property type="match status" value="1"/>
</dbReference>
<dbReference type="EMBL" id="JBHUDC010000007">
    <property type="protein sequence ID" value="MFD1514298.1"/>
    <property type="molecule type" value="Genomic_DNA"/>
</dbReference>
<dbReference type="GO" id="GO:0016787">
    <property type="term" value="F:hydrolase activity"/>
    <property type="evidence" value="ECO:0007669"/>
    <property type="project" value="UniProtKB-KW"/>
</dbReference>
<gene>
    <name evidence="2" type="ORF">ACFSBT_13530</name>
</gene>
<dbReference type="PANTHER" id="PTHR43211:SF1">
    <property type="entry name" value="BLL6422 PROTEIN"/>
    <property type="match status" value="1"/>
</dbReference>
<dbReference type="InterPro" id="IPR036663">
    <property type="entry name" value="Fumarylacetoacetase_C_sf"/>
</dbReference>
<sequence length="328" mass="35568">MRLASFEVATDVGPARRVGVVEDDGTDGNPRYVDVTAGYGASLAAEGRQSPAALAATEAPTDMQSFLERGGSAMDAARRAREFVAFDADERGPGGARCWYDADEVRLLSPVPRPNTLRDCMAYEEHVKNSLGGEVPDVWYELPVYYKGNPESVVHPGEEVEWPSYTESLDYELELAAVVGREGRDLDAEEASDYIAGYTVFNDFSARDIQGKEMQGRLGPTKGKDFANGFGPYLVTADAVDIASITLTAEVNGETWSEGTPGEMYHTFPELLAYISRHETLYPGDVVGSGTVGRGCGLELGRWLEPGDTVRLGAEEIGKLEHTVVRPE</sequence>
<evidence type="ECO:0000313" key="2">
    <source>
        <dbReference type="EMBL" id="MFD1514298.1"/>
    </source>
</evidence>
<organism evidence="2 3">
    <name type="scientific">Halomarina rubra</name>
    <dbReference type="NCBI Taxonomy" id="2071873"/>
    <lineage>
        <taxon>Archaea</taxon>
        <taxon>Methanobacteriati</taxon>
        <taxon>Methanobacteriota</taxon>
        <taxon>Stenosarchaea group</taxon>
        <taxon>Halobacteria</taxon>
        <taxon>Halobacteriales</taxon>
        <taxon>Natronomonadaceae</taxon>
        <taxon>Halomarina</taxon>
    </lineage>
</organism>
<protein>
    <submittedName>
        <fullName evidence="2">Fumarylacetoacetate hydrolase family protein</fullName>
    </submittedName>
</protein>
<evidence type="ECO:0000313" key="3">
    <source>
        <dbReference type="Proteomes" id="UP001597187"/>
    </source>
</evidence>
<dbReference type="InterPro" id="IPR011234">
    <property type="entry name" value="Fumarylacetoacetase-like_C"/>
</dbReference>
<dbReference type="PANTHER" id="PTHR43211">
    <property type="entry name" value="FUMARYLACETOACETATE HYDROLASE"/>
    <property type="match status" value="1"/>
</dbReference>
<dbReference type="AlphaFoldDB" id="A0ABD6AWP5"/>
<dbReference type="SUPFAM" id="SSF56529">
    <property type="entry name" value="FAH"/>
    <property type="match status" value="1"/>
</dbReference>
<dbReference type="Proteomes" id="UP001597187">
    <property type="component" value="Unassembled WGS sequence"/>
</dbReference>
<reference evidence="2 3" key="1">
    <citation type="journal article" date="2019" name="Int. J. Syst. Evol. Microbiol.">
        <title>The Global Catalogue of Microorganisms (GCM) 10K type strain sequencing project: providing services to taxonomists for standard genome sequencing and annotation.</title>
        <authorList>
            <consortium name="The Broad Institute Genomics Platform"/>
            <consortium name="The Broad Institute Genome Sequencing Center for Infectious Disease"/>
            <person name="Wu L."/>
            <person name="Ma J."/>
        </authorList>
    </citation>
    <scope>NUCLEOTIDE SEQUENCE [LARGE SCALE GENOMIC DNA]</scope>
    <source>
        <strain evidence="2 3">CGMCC 1.12563</strain>
    </source>
</reference>
<dbReference type="Pfam" id="PF01557">
    <property type="entry name" value="FAA_hydrolase"/>
    <property type="match status" value="1"/>
</dbReference>
<keyword evidence="2" id="KW-0378">Hydrolase</keyword>
<proteinExistence type="predicted"/>
<comment type="caution">
    <text evidence="2">The sequence shown here is derived from an EMBL/GenBank/DDBJ whole genome shotgun (WGS) entry which is preliminary data.</text>
</comment>
<feature type="domain" description="Fumarylacetoacetase-like C-terminal" evidence="1">
    <location>
        <begin position="119"/>
        <end position="325"/>
    </location>
</feature>
<keyword evidence="3" id="KW-1185">Reference proteome</keyword>
<name>A0ABD6AWP5_9EURY</name>